<evidence type="ECO:0000313" key="4">
    <source>
        <dbReference type="Proteomes" id="UP001521222"/>
    </source>
</evidence>
<evidence type="ECO:0008006" key="5">
    <source>
        <dbReference type="Google" id="ProtNLM"/>
    </source>
</evidence>
<evidence type="ECO:0000256" key="2">
    <source>
        <dbReference type="SAM" id="MobiDB-lite"/>
    </source>
</evidence>
<keyword evidence="1" id="KW-0175">Coiled coil</keyword>
<comment type="caution">
    <text evidence="3">The sequence shown here is derived from an EMBL/GenBank/DDBJ whole genome shotgun (WGS) entry which is preliminary data.</text>
</comment>
<evidence type="ECO:0000313" key="3">
    <source>
        <dbReference type="EMBL" id="KAL1592569.1"/>
    </source>
</evidence>
<organism evidence="3 4">
    <name type="scientific">Nothophoma quercina</name>
    <dbReference type="NCBI Taxonomy" id="749835"/>
    <lineage>
        <taxon>Eukaryota</taxon>
        <taxon>Fungi</taxon>
        <taxon>Dikarya</taxon>
        <taxon>Ascomycota</taxon>
        <taxon>Pezizomycotina</taxon>
        <taxon>Dothideomycetes</taxon>
        <taxon>Pleosporomycetidae</taxon>
        <taxon>Pleosporales</taxon>
        <taxon>Pleosporineae</taxon>
        <taxon>Didymellaceae</taxon>
        <taxon>Nothophoma</taxon>
    </lineage>
</organism>
<evidence type="ECO:0000256" key="1">
    <source>
        <dbReference type="SAM" id="Coils"/>
    </source>
</evidence>
<dbReference type="Proteomes" id="UP001521222">
    <property type="component" value="Unassembled WGS sequence"/>
</dbReference>
<reference evidence="3 4" key="1">
    <citation type="submission" date="2024-02" db="EMBL/GenBank/DDBJ databases">
        <title>De novo assembly and annotation of 12 fungi associated with fruit tree decline syndrome in Ontario, Canada.</title>
        <authorList>
            <person name="Sulman M."/>
            <person name="Ellouze W."/>
            <person name="Ilyukhin E."/>
        </authorList>
    </citation>
    <scope>NUCLEOTIDE SEQUENCE [LARGE SCALE GENOMIC DNA]</scope>
    <source>
        <strain evidence="3 4">M97-236</strain>
    </source>
</reference>
<sequence length="133" mass="15212">MDDKECARKTTLENAQNQDLDLPDVTTLPQEDAESQEALENTHHEILQPFFIAFETFKANLITETSAAQDTNRQQNTALTSKINNLESRLADAEAEHDQLKSDLALSKEEAVRWKAQYEGLKKAMQDTMKRRF</sequence>
<protein>
    <recommendedName>
        <fullName evidence="5">Biogenesis of lysosome-related organelles complex 1 subunit 5</fullName>
    </recommendedName>
</protein>
<feature type="compositionally biased region" description="Basic and acidic residues" evidence="2">
    <location>
        <begin position="1"/>
        <end position="11"/>
    </location>
</feature>
<name>A0ABR3QK84_9PLEO</name>
<accession>A0ABR3QK84</accession>
<dbReference type="EMBL" id="JAKIXB020000045">
    <property type="protein sequence ID" value="KAL1592569.1"/>
    <property type="molecule type" value="Genomic_DNA"/>
</dbReference>
<proteinExistence type="predicted"/>
<keyword evidence="4" id="KW-1185">Reference proteome</keyword>
<feature type="region of interest" description="Disordered" evidence="2">
    <location>
        <begin position="1"/>
        <end position="42"/>
    </location>
</feature>
<gene>
    <name evidence="3" type="ORF">SLS59_009661</name>
</gene>
<feature type="coiled-coil region" evidence="1">
    <location>
        <begin position="76"/>
        <end position="110"/>
    </location>
</feature>